<sequence length="403" mass="44700">MPSRMFAIGEEPVGIRVSPYHKPYCISKILSALDENEVKSVRVSPFRKLVEIVEKPPFSSCFGWFLMSRHLKISKKHEGNSNGIGDDTVPLPDEYTAEEAPVGAEDASGVGEDMIDVNMTAVNNLNEHSSTGVVNNPTSPLVDRDANTTVDRGLFFPMATNLSTKKYQFMPQTMILLCRHIEKSKPAKIDVNMTAVNNLNEHSSTGVVNNPTSPLVDRDANTTVDRGLFFPMATNLSTKKYQFMPQTMILLCRHIEKSKPAKVIPRALVGEYQCDKQFLTRAWEAHVTALCSSPNNDYAAKFRSLSEKLKSPFDINVGGLSLESRELSLIIERSSYLSAKSNKITCQVFLFLLRQAGKQLNAKDLKTLSLDRPHTIPQNHSQFDFGITATLLIQAHAVGGIDV</sequence>
<dbReference type="EMBL" id="QGKV02000299">
    <property type="protein sequence ID" value="KAF3594626.1"/>
    <property type="molecule type" value="Genomic_DNA"/>
</dbReference>
<evidence type="ECO:0000313" key="1">
    <source>
        <dbReference type="EMBL" id="KAF3594626.1"/>
    </source>
</evidence>
<accession>A0ABQ7ED07</accession>
<keyword evidence="2" id="KW-1185">Reference proteome</keyword>
<gene>
    <name evidence="1" type="ORF">DY000_02022639</name>
</gene>
<proteinExistence type="predicted"/>
<comment type="caution">
    <text evidence="1">The sequence shown here is derived from an EMBL/GenBank/DDBJ whole genome shotgun (WGS) entry which is preliminary data.</text>
</comment>
<reference evidence="1 2" key="1">
    <citation type="journal article" date="2020" name="BMC Genomics">
        <title>Intraspecific diversification of the crop wild relative Brassica cretica Lam. using demographic model selection.</title>
        <authorList>
            <person name="Kioukis A."/>
            <person name="Michalopoulou V.A."/>
            <person name="Briers L."/>
            <person name="Pirintsos S."/>
            <person name="Studholme D.J."/>
            <person name="Pavlidis P."/>
            <person name="Sarris P.F."/>
        </authorList>
    </citation>
    <scope>NUCLEOTIDE SEQUENCE [LARGE SCALE GENOMIC DNA]</scope>
    <source>
        <strain evidence="2">cv. PFS-1207/04</strain>
    </source>
</reference>
<name>A0ABQ7ED07_BRACR</name>
<protein>
    <submittedName>
        <fullName evidence="1">Uncharacterized protein</fullName>
    </submittedName>
</protein>
<dbReference type="Proteomes" id="UP000266723">
    <property type="component" value="Unassembled WGS sequence"/>
</dbReference>
<evidence type="ECO:0000313" key="2">
    <source>
        <dbReference type="Proteomes" id="UP000266723"/>
    </source>
</evidence>
<organism evidence="1 2">
    <name type="scientific">Brassica cretica</name>
    <name type="common">Mustard</name>
    <dbReference type="NCBI Taxonomy" id="69181"/>
    <lineage>
        <taxon>Eukaryota</taxon>
        <taxon>Viridiplantae</taxon>
        <taxon>Streptophyta</taxon>
        <taxon>Embryophyta</taxon>
        <taxon>Tracheophyta</taxon>
        <taxon>Spermatophyta</taxon>
        <taxon>Magnoliopsida</taxon>
        <taxon>eudicotyledons</taxon>
        <taxon>Gunneridae</taxon>
        <taxon>Pentapetalae</taxon>
        <taxon>rosids</taxon>
        <taxon>malvids</taxon>
        <taxon>Brassicales</taxon>
        <taxon>Brassicaceae</taxon>
        <taxon>Brassiceae</taxon>
        <taxon>Brassica</taxon>
    </lineage>
</organism>